<dbReference type="GO" id="GO:0061630">
    <property type="term" value="F:ubiquitin protein ligase activity"/>
    <property type="evidence" value="ECO:0007669"/>
    <property type="project" value="UniProtKB-EC"/>
</dbReference>
<dbReference type="EC" id="2.3.2.27" evidence="2"/>
<evidence type="ECO:0000256" key="7">
    <source>
        <dbReference type="ARBA" id="ARBA00073304"/>
    </source>
</evidence>
<evidence type="ECO:0000313" key="16">
    <source>
        <dbReference type="Proteomes" id="UP001046870"/>
    </source>
</evidence>
<evidence type="ECO:0000256" key="10">
    <source>
        <dbReference type="ARBA" id="ARBA00078387"/>
    </source>
</evidence>
<organism evidence="15 16">
    <name type="scientific">Megalops atlanticus</name>
    <name type="common">Tarpon</name>
    <name type="synonym">Clupea gigantea</name>
    <dbReference type="NCBI Taxonomy" id="7932"/>
    <lineage>
        <taxon>Eukaryota</taxon>
        <taxon>Metazoa</taxon>
        <taxon>Chordata</taxon>
        <taxon>Craniata</taxon>
        <taxon>Vertebrata</taxon>
        <taxon>Euteleostomi</taxon>
        <taxon>Actinopterygii</taxon>
        <taxon>Neopterygii</taxon>
        <taxon>Teleostei</taxon>
        <taxon>Elopiformes</taxon>
        <taxon>Megalopidae</taxon>
        <taxon>Megalops</taxon>
    </lineage>
</organism>
<keyword evidence="16" id="KW-1185">Reference proteome</keyword>
<evidence type="ECO:0000313" key="15">
    <source>
        <dbReference type="EMBL" id="KAG7467413.1"/>
    </source>
</evidence>
<evidence type="ECO:0000256" key="2">
    <source>
        <dbReference type="ARBA" id="ARBA00012483"/>
    </source>
</evidence>
<evidence type="ECO:0000256" key="4">
    <source>
        <dbReference type="ARBA" id="ARBA00022786"/>
    </source>
</evidence>
<dbReference type="GO" id="GO:0006954">
    <property type="term" value="P:inflammatory response"/>
    <property type="evidence" value="ECO:0007669"/>
    <property type="project" value="UniProtKB-KW"/>
</dbReference>
<evidence type="ECO:0000256" key="3">
    <source>
        <dbReference type="ARBA" id="ARBA00022679"/>
    </source>
</evidence>
<reference evidence="15" key="1">
    <citation type="submission" date="2021-01" db="EMBL/GenBank/DDBJ databases">
        <authorList>
            <person name="Zahm M."/>
            <person name="Roques C."/>
            <person name="Cabau C."/>
            <person name="Klopp C."/>
            <person name="Donnadieu C."/>
            <person name="Jouanno E."/>
            <person name="Lampietro C."/>
            <person name="Louis A."/>
            <person name="Herpin A."/>
            <person name="Echchiki A."/>
            <person name="Berthelot C."/>
            <person name="Parey E."/>
            <person name="Roest-Crollius H."/>
            <person name="Braasch I."/>
            <person name="Postlethwait J."/>
            <person name="Bobe J."/>
            <person name="Montfort J."/>
            <person name="Bouchez O."/>
            <person name="Begum T."/>
            <person name="Mejri S."/>
            <person name="Adams A."/>
            <person name="Chen W.-J."/>
            <person name="Guiguen Y."/>
        </authorList>
    </citation>
    <scope>NUCLEOTIDE SEQUENCE</scope>
    <source>
        <strain evidence="15">YG-15Mar2019-1</strain>
        <tissue evidence="15">Brain</tissue>
    </source>
</reference>
<keyword evidence="3" id="KW-0808">Transferase</keyword>
<comment type="caution">
    <text evidence="15">The sequence shown here is derived from an EMBL/GenBank/DDBJ whole genome shotgun (WGS) entry which is preliminary data.</text>
</comment>
<feature type="compositionally biased region" description="Acidic residues" evidence="13">
    <location>
        <begin position="19"/>
        <end position="30"/>
    </location>
</feature>
<feature type="compositionally biased region" description="Polar residues" evidence="13">
    <location>
        <begin position="1"/>
        <end position="16"/>
    </location>
</feature>
<comment type="catalytic activity">
    <reaction evidence="1">
        <text>S-ubiquitinyl-[E2 ubiquitin-conjugating enzyme]-L-cysteine + [acceptor protein]-L-lysine = [E2 ubiquitin-conjugating enzyme]-L-cysteine + N(6)-ubiquitinyl-[acceptor protein]-L-lysine.</text>
        <dbReference type="EC" id="2.3.2.27"/>
    </reaction>
</comment>
<proteinExistence type="predicted"/>
<dbReference type="GO" id="GO:0097400">
    <property type="term" value="P:interleukin-17-mediated signaling pathway"/>
    <property type="evidence" value="ECO:0007669"/>
    <property type="project" value="UniProtKB-ARBA"/>
</dbReference>
<evidence type="ECO:0000259" key="14">
    <source>
        <dbReference type="PROSITE" id="PS51534"/>
    </source>
</evidence>
<evidence type="ECO:0000256" key="9">
    <source>
        <dbReference type="ARBA" id="ARBA00076636"/>
    </source>
</evidence>
<dbReference type="PROSITE" id="PS51534">
    <property type="entry name" value="SEFIR"/>
    <property type="match status" value="1"/>
</dbReference>
<keyword evidence="5" id="KW-0395">Inflammatory response</keyword>
<evidence type="ECO:0000256" key="6">
    <source>
        <dbReference type="ARBA" id="ARBA00064316"/>
    </source>
</evidence>
<dbReference type="GO" id="GO:0006959">
    <property type="term" value="P:humoral immune response"/>
    <property type="evidence" value="ECO:0007669"/>
    <property type="project" value="TreeGrafter"/>
</dbReference>
<keyword evidence="4" id="KW-0833">Ubl conjugation pathway</keyword>
<dbReference type="OrthoDB" id="6021171at2759"/>
<evidence type="ECO:0000256" key="13">
    <source>
        <dbReference type="SAM" id="MobiDB-lite"/>
    </source>
</evidence>
<evidence type="ECO:0000256" key="5">
    <source>
        <dbReference type="ARBA" id="ARBA00023198"/>
    </source>
</evidence>
<protein>
    <recommendedName>
        <fullName evidence="7">E3 ubiquitin ligase TRAF3IP2</fullName>
        <ecNumber evidence="2">2.3.2.27</ecNumber>
    </recommendedName>
    <alternativeName>
        <fullName evidence="8">Adapter protein CIKS</fullName>
    </alternativeName>
    <alternativeName>
        <fullName evidence="9">Connection to IKK and SAPK/JNK</fullName>
    </alternativeName>
    <alternativeName>
        <fullName evidence="12">E3 ubiquitin-protein ligase CIKS</fullName>
    </alternativeName>
    <alternativeName>
        <fullName evidence="10">Nuclear factor NF-kappa-B activator 1</fullName>
    </alternativeName>
    <alternativeName>
        <fullName evidence="11">TRAF3-interacting protein 2</fullName>
    </alternativeName>
</protein>
<comment type="subunit">
    <text evidence="6">Interacts with IKBKG/NF-kappa B essential modulator, with CHUK/IKK-alpha and with IKBKB/IKK-beta. Interacts with TRAF6; this interaction is direct. Interacts with IL17RA and IL17RC. Interacts with IL17RB.</text>
</comment>
<evidence type="ECO:0000256" key="12">
    <source>
        <dbReference type="ARBA" id="ARBA00080040"/>
    </source>
</evidence>
<dbReference type="Gene3D" id="3.40.50.11530">
    <property type="match status" value="1"/>
</dbReference>
<dbReference type="Proteomes" id="UP001046870">
    <property type="component" value="Chromosome 12"/>
</dbReference>
<dbReference type="PANTHER" id="PTHR34257:SF3">
    <property type="entry name" value="ADAPTER PROTEIN CIKS-RELATED"/>
    <property type="match status" value="1"/>
</dbReference>
<dbReference type="EMBL" id="JAFDVH010000012">
    <property type="protein sequence ID" value="KAG7467413.1"/>
    <property type="molecule type" value="Genomic_DNA"/>
</dbReference>
<dbReference type="FunFam" id="3.40.50.11530:FF:000007">
    <property type="entry name" value="adapter protein CIKS isoform X3"/>
    <property type="match status" value="1"/>
</dbReference>
<dbReference type="GO" id="GO:0005737">
    <property type="term" value="C:cytoplasm"/>
    <property type="evidence" value="ECO:0007669"/>
    <property type="project" value="UniProtKB-ARBA"/>
</dbReference>
<dbReference type="InterPro" id="IPR053047">
    <property type="entry name" value="E3_ubiq_ligase_TRAF3IP2"/>
</dbReference>
<accession>A0A9D3PXK5</accession>
<feature type="domain" description="SEFIR" evidence="14">
    <location>
        <begin position="252"/>
        <end position="396"/>
    </location>
</feature>
<gene>
    <name evidence="15" type="ORF">MATL_G00153440</name>
</gene>
<evidence type="ECO:0000256" key="8">
    <source>
        <dbReference type="ARBA" id="ARBA00075327"/>
    </source>
</evidence>
<dbReference type="PANTHER" id="PTHR34257">
    <property type="entry name" value="ADAPTER PROTEIN CIKS"/>
    <property type="match status" value="1"/>
</dbReference>
<evidence type="ECO:0000256" key="1">
    <source>
        <dbReference type="ARBA" id="ARBA00000900"/>
    </source>
</evidence>
<dbReference type="GO" id="GO:0000209">
    <property type="term" value="P:protein polyubiquitination"/>
    <property type="evidence" value="ECO:0007669"/>
    <property type="project" value="UniProtKB-ARBA"/>
</dbReference>
<dbReference type="GO" id="GO:0043123">
    <property type="term" value="P:positive regulation of canonical NF-kappaB signal transduction"/>
    <property type="evidence" value="ECO:0007669"/>
    <property type="project" value="TreeGrafter"/>
</dbReference>
<sequence length="420" mass="47099">MKLVFQQDSFSPQSLNCPEENDETVSEDDFPSILSESRTNHRPHPHSPSPVGRLSVMADTSFYGSELTQSQPSNGQRHQALGSLVGRGPATPSPSWAEGCMSTMDHQKGAWLHPSFASSFSRYPSSLPPHMPSGEYASCYPVRGAHSLPSPYSLSLGSLDQPRSLHSFPPNAAAPLNYLLPPYPCSCHTPACCSQGPVERFGMGPFPRHLSCGASGPYPCGYPQPGCTQSGYPHPHLRQNISPYSMPLSQEHRKVFVTYEADSDGHVNEIIKFVALLRHNGFDTRIDVFEQQFRSISKIDFMEKFIREKDYLIIIVISPKYYETVTGGLVSTENDERALNTVYIHKQLQNEFIQNGSRNFRFIPILFPGAKKTHVPTWLQNTHVYCWPKDRDDILRRLMRVEKYNPPPIGDLPTIISIPL</sequence>
<dbReference type="GO" id="GO:0038173">
    <property type="term" value="P:interleukin-17A-mediated signaling pathway"/>
    <property type="evidence" value="ECO:0007669"/>
    <property type="project" value="UniProtKB-ARBA"/>
</dbReference>
<dbReference type="AlphaFoldDB" id="A0A9D3PXK5"/>
<dbReference type="InterPro" id="IPR013568">
    <property type="entry name" value="SEFIR_dom"/>
</dbReference>
<dbReference type="Pfam" id="PF08357">
    <property type="entry name" value="SEFIR"/>
    <property type="match status" value="1"/>
</dbReference>
<name>A0A9D3PXK5_MEGAT</name>
<evidence type="ECO:0000256" key="11">
    <source>
        <dbReference type="ARBA" id="ARBA00078673"/>
    </source>
</evidence>
<feature type="region of interest" description="Disordered" evidence="13">
    <location>
        <begin position="1"/>
        <end position="53"/>
    </location>
</feature>